<dbReference type="eggNOG" id="KOG0851">
    <property type="taxonomic scope" value="Eukaryota"/>
</dbReference>
<evidence type="ECO:0000313" key="2">
    <source>
        <dbReference type="Proteomes" id="UP000032141"/>
    </source>
</evidence>
<sequence>MCTVAAIDSDMGWYNLSCKVCAKKVLHVPNDTIDDEDDKNSIMFSYYCPKCKVSNPKLLPRHKLHLIVVDSSGKSKFLLFDNLALEEPAAIPLALKNLVGKTYLFKVRIERENFLYNHDTYKVTKIFTNDEIISEFDTKVYPKVSI</sequence>
<dbReference type="Gene3D" id="2.40.50.140">
    <property type="entry name" value="Nucleic acid-binding proteins"/>
    <property type="match status" value="1"/>
</dbReference>
<dbReference type="CDD" id="cd04476">
    <property type="entry name" value="RPA1_DBD_C"/>
    <property type="match status" value="1"/>
</dbReference>
<dbReference type="InterPro" id="IPR047192">
    <property type="entry name" value="Euk_RPA1_DBD_C"/>
</dbReference>
<reference evidence="1" key="2">
    <citation type="submission" date="2015-03" db="UniProtKB">
        <authorList>
            <consortium name="EnsemblPlants"/>
        </authorList>
    </citation>
    <scope>IDENTIFICATION</scope>
</reference>
<dbReference type="InterPro" id="IPR012340">
    <property type="entry name" value="NA-bd_OB-fold"/>
</dbReference>
<dbReference type="Proteomes" id="UP000032141">
    <property type="component" value="Chromosome C8"/>
</dbReference>
<dbReference type="SUPFAM" id="SSF50249">
    <property type="entry name" value="Nucleic acid-binding proteins"/>
    <property type="match status" value="1"/>
</dbReference>
<dbReference type="Gramene" id="Bo8g074820.1">
    <property type="protein sequence ID" value="Bo8g074820.1"/>
    <property type="gene ID" value="Bo8g074820"/>
</dbReference>
<protein>
    <submittedName>
        <fullName evidence="1">Uncharacterized protein</fullName>
    </submittedName>
</protein>
<name>A0A0D3DR22_BRAOL</name>
<reference evidence="1 2" key="1">
    <citation type="journal article" date="2014" name="Genome Biol.">
        <title>Transcriptome and methylome profiling reveals relics of genome dominance in the mesopolyploid Brassica oleracea.</title>
        <authorList>
            <person name="Parkin I.A."/>
            <person name="Koh C."/>
            <person name="Tang H."/>
            <person name="Robinson S.J."/>
            <person name="Kagale S."/>
            <person name="Clarke W.E."/>
            <person name="Town C.D."/>
            <person name="Nixon J."/>
            <person name="Krishnakumar V."/>
            <person name="Bidwell S.L."/>
            <person name="Denoeud F."/>
            <person name="Belcram H."/>
            <person name="Links M.G."/>
            <person name="Just J."/>
            <person name="Clarke C."/>
            <person name="Bender T."/>
            <person name="Huebert T."/>
            <person name="Mason A.S."/>
            <person name="Pires J.C."/>
            <person name="Barker G."/>
            <person name="Moore J."/>
            <person name="Walley P.G."/>
            <person name="Manoli S."/>
            <person name="Batley J."/>
            <person name="Edwards D."/>
            <person name="Nelson M.N."/>
            <person name="Wang X."/>
            <person name="Paterson A.H."/>
            <person name="King G."/>
            <person name="Bancroft I."/>
            <person name="Chalhoub B."/>
            <person name="Sharpe A.G."/>
        </authorList>
    </citation>
    <scope>NUCLEOTIDE SEQUENCE</scope>
    <source>
        <strain evidence="1 2">cv. TO1000</strain>
    </source>
</reference>
<dbReference type="HOGENOM" id="CLU_1780033_0_0_1"/>
<keyword evidence="2" id="KW-1185">Reference proteome</keyword>
<accession>A0A0D3DR22</accession>
<dbReference type="OMA" id="NSIMFSY"/>
<organism evidence="1 2">
    <name type="scientific">Brassica oleracea var. oleracea</name>
    <dbReference type="NCBI Taxonomy" id="109376"/>
    <lineage>
        <taxon>Eukaryota</taxon>
        <taxon>Viridiplantae</taxon>
        <taxon>Streptophyta</taxon>
        <taxon>Embryophyta</taxon>
        <taxon>Tracheophyta</taxon>
        <taxon>Spermatophyta</taxon>
        <taxon>Magnoliopsida</taxon>
        <taxon>eudicotyledons</taxon>
        <taxon>Gunneridae</taxon>
        <taxon>Pentapetalae</taxon>
        <taxon>rosids</taxon>
        <taxon>malvids</taxon>
        <taxon>Brassicales</taxon>
        <taxon>Brassicaceae</taxon>
        <taxon>Brassiceae</taxon>
        <taxon>Brassica</taxon>
    </lineage>
</organism>
<dbReference type="EnsemblPlants" id="Bo8g074820.1">
    <property type="protein sequence ID" value="Bo8g074820.1"/>
    <property type="gene ID" value="Bo8g074820"/>
</dbReference>
<evidence type="ECO:0000313" key="1">
    <source>
        <dbReference type="EnsemblPlants" id="Bo8g074820.1"/>
    </source>
</evidence>
<proteinExistence type="predicted"/>
<dbReference type="AlphaFoldDB" id="A0A0D3DR22"/>
<dbReference type="STRING" id="109376.A0A0D3DR22"/>